<protein>
    <recommendedName>
        <fullName evidence="3">Zn(2)-C6 fungal-type domain-containing protein</fullName>
    </recommendedName>
</protein>
<dbReference type="AlphaFoldDB" id="A0A9P4SCQ1"/>
<dbReference type="PROSITE" id="PS50048">
    <property type="entry name" value="ZN2_CY6_FUNGAL_2"/>
    <property type="match status" value="1"/>
</dbReference>
<feature type="domain" description="Zn(2)-C6 fungal-type" evidence="3">
    <location>
        <begin position="65"/>
        <end position="94"/>
    </location>
</feature>
<keyword evidence="5" id="KW-1185">Reference proteome</keyword>
<reference evidence="4" key="1">
    <citation type="journal article" date="2020" name="Stud. Mycol.">
        <title>101 Dothideomycetes genomes: a test case for predicting lifestyles and emergence of pathogens.</title>
        <authorList>
            <person name="Haridas S."/>
            <person name="Albert R."/>
            <person name="Binder M."/>
            <person name="Bloem J."/>
            <person name="Labutti K."/>
            <person name="Salamov A."/>
            <person name="Andreopoulos B."/>
            <person name="Baker S."/>
            <person name="Barry K."/>
            <person name="Bills G."/>
            <person name="Bluhm B."/>
            <person name="Cannon C."/>
            <person name="Castanera R."/>
            <person name="Culley D."/>
            <person name="Daum C."/>
            <person name="Ezra D."/>
            <person name="Gonzalez J."/>
            <person name="Henrissat B."/>
            <person name="Kuo A."/>
            <person name="Liang C."/>
            <person name="Lipzen A."/>
            <person name="Lutzoni F."/>
            <person name="Magnuson J."/>
            <person name="Mondo S."/>
            <person name="Nolan M."/>
            <person name="Ohm R."/>
            <person name="Pangilinan J."/>
            <person name="Park H.-J."/>
            <person name="Ramirez L."/>
            <person name="Alfaro M."/>
            <person name="Sun H."/>
            <person name="Tritt A."/>
            <person name="Yoshinaga Y."/>
            <person name="Zwiers L.-H."/>
            <person name="Turgeon B."/>
            <person name="Goodwin S."/>
            <person name="Spatafora J."/>
            <person name="Crous P."/>
            <person name="Grigoriev I."/>
        </authorList>
    </citation>
    <scope>NUCLEOTIDE SEQUENCE</scope>
    <source>
        <strain evidence="4">CBS 101060</strain>
    </source>
</reference>
<dbReference type="CDD" id="cd00067">
    <property type="entry name" value="GAL4"/>
    <property type="match status" value="1"/>
</dbReference>
<evidence type="ECO:0000256" key="1">
    <source>
        <dbReference type="ARBA" id="ARBA00022723"/>
    </source>
</evidence>
<gene>
    <name evidence="4" type="ORF">M501DRAFT_1011261</name>
</gene>
<dbReference type="Gene3D" id="4.10.240.10">
    <property type="entry name" value="Zn(2)-C6 fungal-type DNA-binding domain"/>
    <property type="match status" value="1"/>
</dbReference>
<organism evidence="4 5">
    <name type="scientific">Patellaria atrata CBS 101060</name>
    <dbReference type="NCBI Taxonomy" id="1346257"/>
    <lineage>
        <taxon>Eukaryota</taxon>
        <taxon>Fungi</taxon>
        <taxon>Dikarya</taxon>
        <taxon>Ascomycota</taxon>
        <taxon>Pezizomycotina</taxon>
        <taxon>Dothideomycetes</taxon>
        <taxon>Dothideomycetes incertae sedis</taxon>
        <taxon>Patellariales</taxon>
        <taxon>Patellariaceae</taxon>
        <taxon>Patellaria</taxon>
    </lineage>
</organism>
<dbReference type="GO" id="GO:0003677">
    <property type="term" value="F:DNA binding"/>
    <property type="evidence" value="ECO:0007669"/>
    <property type="project" value="InterPro"/>
</dbReference>
<evidence type="ECO:0000313" key="5">
    <source>
        <dbReference type="Proteomes" id="UP000799429"/>
    </source>
</evidence>
<evidence type="ECO:0000259" key="3">
    <source>
        <dbReference type="PROSITE" id="PS50048"/>
    </source>
</evidence>
<evidence type="ECO:0000256" key="2">
    <source>
        <dbReference type="ARBA" id="ARBA00023242"/>
    </source>
</evidence>
<dbReference type="InterPro" id="IPR036864">
    <property type="entry name" value="Zn2-C6_fun-type_DNA-bd_sf"/>
</dbReference>
<dbReference type="PANTHER" id="PTHR47431:SF1">
    <property type="entry name" value="ZN(II)2CYS6 TRANSCRIPTION FACTOR (EUROFUNG)"/>
    <property type="match status" value="1"/>
</dbReference>
<dbReference type="PROSITE" id="PS00463">
    <property type="entry name" value="ZN2_CY6_FUNGAL_1"/>
    <property type="match status" value="1"/>
</dbReference>
<dbReference type="GO" id="GO:0000981">
    <property type="term" value="F:DNA-binding transcription factor activity, RNA polymerase II-specific"/>
    <property type="evidence" value="ECO:0007669"/>
    <property type="project" value="InterPro"/>
</dbReference>
<dbReference type="SUPFAM" id="SSF57701">
    <property type="entry name" value="Zn2/Cys6 DNA-binding domain"/>
    <property type="match status" value="1"/>
</dbReference>
<dbReference type="Pfam" id="PF04082">
    <property type="entry name" value="Fungal_trans"/>
    <property type="match status" value="1"/>
</dbReference>
<dbReference type="GO" id="GO:0008270">
    <property type="term" value="F:zinc ion binding"/>
    <property type="evidence" value="ECO:0007669"/>
    <property type="project" value="InterPro"/>
</dbReference>
<dbReference type="GO" id="GO:0006351">
    <property type="term" value="P:DNA-templated transcription"/>
    <property type="evidence" value="ECO:0007669"/>
    <property type="project" value="InterPro"/>
</dbReference>
<dbReference type="CDD" id="cd12148">
    <property type="entry name" value="fungal_TF_MHR"/>
    <property type="match status" value="1"/>
</dbReference>
<dbReference type="Proteomes" id="UP000799429">
    <property type="component" value="Unassembled WGS sequence"/>
</dbReference>
<dbReference type="Pfam" id="PF00172">
    <property type="entry name" value="Zn_clus"/>
    <property type="match status" value="1"/>
</dbReference>
<evidence type="ECO:0000313" key="4">
    <source>
        <dbReference type="EMBL" id="KAF2839422.1"/>
    </source>
</evidence>
<dbReference type="InterPro" id="IPR007219">
    <property type="entry name" value="XnlR_reg_dom"/>
</dbReference>
<dbReference type="OrthoDB" id="5367487at2759"/>
<dbReference type="PANTHER" id="PTHR47431">
    <property type="entry name" value="ZN(II)2CYS6 TRANSCRIPTION FACTOR (EUROFUNG)-RELATED"/>
    <property type="match status" value="1"/>
</dbReference>
<proteinExistence type="predicted"/>
<keyword evidence="1" id="KW-0479">Metal-binding</keyword>
<dbReference type="EMBL" id="MU006095">
    <property type="protein sequence ID" value="KAF2839422.1"/>
    <property type="molecule type" value="Genomic_DNA"/>
</dbReference>
<sequence length="637" mass="70710">MSNMVPLSPAQAMSFVHQDPRAQIDHPWWPQGPSIDDNTNVTLSTEAISQRSASVAQAKSSVSVACIACRSKHLKCDGGVRCSRCQSEGLTCQYVKSRRGWRGPRKAKQAEQTATKTINWHSGNINGSQFSPSSVEFGHNDASSIDNNLTTSTAGTSPSIGNGVQLNRPRGQFQVTYVPPPQIPENNPPTNAKSAFFQYFWGTHPFLLPQNYLTELMRERPLPILQLAIEFLGSSYLPNEPTEVYRDALERSLFQGSPPRDGYTVQALLIYAIGLHAHDNSQRATQVLLVATSMALELGMHRRDFSVKNGHGSPILEESWRRTWWELFIVDGMFAGVNQSVSFPLRDVMTDVPLPCEEDEYISGNIPHQLRTLSDYDDSSFASEEIVFSSATYRIDAMRIMGRILAVSALDPNAPHAWHAVDVVDACLVNWQLHLPAEKKELTDRNGKVDEMLFQAFMIWSGSSILLHRPRSTLYFRDVEDIKKCVSQCQTLTPATDRNTHTAKAVRAAGDVSKLITLPTPLQNHTSFFTCMVVMASVVNLSYWSFIVPDGEDGLIKEHIRLNIGVLRTLSDLWPVASTVLKQVKGVAHEMLASKKAMSINYWNSIAGDEIQTLIEDAEVDDGMDGDASEYVQGVNA</sequence>
<dbReference type="SMART" id="SM00066">
    <property type="entry name" value="GAL4"/>
    <property type="match status" value="1"/>
</dbReference>
<dbReference type="SMART" id="SM00906">
    <property type="entry name" value="Fungal_trans"/>
    <property type="match status" value="1"/>
</dbReference>
<keyword evidence="2" id="KW-0539">Nucleus</keyword>
<dbReference type="InterPro" id="IPR001138">
    <property type="entry name" value="Zn2Cys6_DnaBD"/>
</dbReference>
<comment type="caution">
    <text evidence="4">The sequence shown here is derived from an EMBL/GenBank/DDBJ whole genome shotgun (WGS) entry which is preliminary data.</text>
</comment>
<accession>A0A9P4SCQ1</accession>
<name>A0A9P4SCQ1_9PEZI</name>